<sequence>MKKTLSALLLASASLVFGQTLVSENFETLTLGNLGTDVTGTTAGQNGWLSFYGSNADYQIANIDAAHGKSLTIASYNSYSTATNTTLNTRVAAKETTVVATASNNILHGKFDLYTGPSTGAGTIQMRVIGTNGTTSTAIGGFTYDVATKEIRGLGTFTNLSTSTPTVYSIGFAAAPGVLLTANTWNTLDFRYNKTTGAFTWYWPGGSGSIAANTTALGLIPGMVGEDVYLYNVTSTGNTVSKIGGFDNILVEFTTSSFLSANDLGSYVRATPSVKIYPNPTSDILNIKADSKINSVTVTDFSGKKINVTLDNDKIDVRAIPAGSYLINIETKDGISTEKFIKK</sequence>
<keyword evidence="1 2" id="KW-0732">Signal</keyword>
<feature type="signal peptide" evidence="2">
    <location>
        <begin position="1"/>
        <end position="18"/>
    </location>
</feature>
<dbReference type="OrthoDB" id="1288696at2"/>
<evidence type="ECO:0000313" key="4">
    <source>
        <dbReference type="EMBL" id="GEN74712.1"/>
    </source>
</evidence>
<dbReference type="AlphaFoldDB" id="A0A511YHN6"/>
<dbReference type="EMBL" id="BJYJ01000001">
    <property type="protein sequence ID" value="GEN74712.1"/>
    <property type="molecule type" value="Genomic_DNA"/>
</dbReference>
<feature type="domain" description="Secretion system C-terminal sorting" evidence="3">
    <location>
        <begin position="276"/>
        <end position="341"/>
    </location>
</feature>
<organism evidence="4 5">
    <name type="scientific">Chryseobacterium hagamense</name>
    <dbReference type="NCBI Taxonomy" id="395935"/>
    <lineage>
        <taxon>Bacteria</taxon>
        <taxon>Pseudomonadati</taxon>
        <taxon>Bacteroidota</taxon>
        <taxon>Flavobacteriia</taxon>
        <taxon>Flavobacteriales</taxon>
        <taxon>Weeksellaceae</taxon>
        <taxon>Chryseobacterium group</taxon>
        <taxon>Chryseobacterium</taxon>
    </lineage>
</organism>
<dbReference type="Proteomes" id="UP000321863">
    <property type="component" value="Unassembled WGS sequence"/>
</dbReference>
<dbReference type="Pfam" id="PF18962">
    <property type="entry name" value="Por_Secre_tail"/>
    <property type="match status" value="1"/>
</dbReference>
<accession>A0A511YHN6</accession>
<comment type="caution">
    <text evidence="4">The sequence shown here is derived from an EMBL/GenBank/DDBJ whole genome shotgun (WGS) entry which is preliminary data.</text>
</comment>
<name>A0A511YHN6_9FLAO</name>
<proteinExistence type="predicted"/>
<reference evidence="4 5" key="1">
    <citation type="submission" date="2019-07" db="EMBL/GenBank/DDBJ databases">
        <title>Whole genome shotgun sequence of Chryseobacterium hagamense NBRC 105253.</title>
        <authorList>
            <person name="Hosoyama A."/>
            <person name="Uohara A."/>
            <person name="Ohji S."/>
            <person name="Ichikawa N."/>
        </authorList>
    </citation>
    <scope>NUCLEOTIDE SEQUENCE [LARGE SCALE GENOMIC DNA]</scope>
    <source>
        <strain evidence="4 5">NBRC 105253</strain>
    </source>
</reference>
<dbReference type="InterPro" id="IPR026444">
    <property type="entry name" value="Secre_tail"/>
</dbReference>
<dbReference type="RefSeq" id="WP_146939596.1">
    <property type="nucleotide sequence ID" value="NZ_BJYJ01000001.1"/>
</dbReference>
<evidence type="ECO:0000313" key="5">
    <source>
        <dbReference type="Proteomes" id="UP000321863"/>
    </source>
</evidence>
<evidence type="ECO:0000256" key="2">
    <source>
        <dbReference type="SAM" id="SignalP"/>
    </source>
</evidence>
<keyword evidence="5" id="KW-1185">Reference proteome</keyword>
<protein>
    <recommendedName>
        <fullName evidence="3">Secretion system C-terminal sorting domain-containing protein</fullName>
    </recommendedName>
</protein>
<evidence type="ECO:0000259" key="3">
    <source>
        <dbReference type="Pfam" id="PF18962"/>
    </source>
</evidence>
<gene>
    <name evidence="4" type="ORF">CHA01nite_04520</name>
</gene>
<evidence type="ECO:0000256" key="1">
    <source>
        <dbReference type="ARBA" id="ARBA00022729"/>
    </source>
</evidence>
<feature type="chain" id="PRO_5021931403" description="Secretion system C-terminal sorting domain-containing protein" evidence="2">
    <location>
        <begin position="19"/>
        <end position="343"/>
    </location>
</feature>
<dbReference type="NCBIfam" id="TIGR04183">
    <property type="entry name" value="Por_Secre_tail"/>
    <property type="match status" value="1"/>
</dbReference>